<protein>
    <recommendedName>
        <fullName evidence="4">FeoB-associated Cys-rich membrane protein</fullName>
    </recommendedName>
</protein>
<keyword evidence="1" id="KW-1133">Transmembrane helix</keyword>
<keyword evidence="1" id="KW-0472">Membrane</keyword>
<keyword evidence="1" id="KW-0812">Transmembrane</keyword>
<dbReference type="Proteomes" id="UP000215539">
    <property type="component" value="Chromosome 1"/>
</dbReference>
<reference evidence="2 3" key="1">
    <citation type="submission" date="2017-06" db="EMBL/GenBank/DDBJ databases">
        <authorList>
            <consortium name="Pathogen Informatics"/>
        </authorList>
    </citation>
    <scope>NUCLEOTIDE SEQUENCE [LARGE SCALE GENOMIC DNA]</scope>
    <source>
        <strain evidence="2 3">NCTC12947</strain>
    </source>
</reference>
<evidence type="ECO:0000256" key="1">
    <source>
        <dbReference type="SAM" id="Phobius"/>
    </source>
</evidence>
<evidence type="ECO:0008006" key="4">
    <source>
        <dbReference type="Google" id="ProtNLM"/>
    </source>
</evidence>
<evidence type="ECO:0000313" key="3">
    <source>
        <dbReference type="Proteomes" id="UP000215539"/>
    </source>
</evidence>
<dbReference type="EMBL" id="LT906449">
    <property type="protein sequence ID" value="SNV16839.1"/>
    <property type="molecule type" value="Genomic_DNA"/>
</dbReference>
<accession>A0AAX2H2U4</accession>
<feature type="transmembrane region" description="Helical" evidence="1">
    <location>
        <begin position="6"/>
        <end position="24"/>
    </location>
</feature>
<proteinExistence type="predicted"/>
<name>A0AAX2H2U4_9FLAO</name>
<dbReference type="AlphaFoldDB" id="A0AAX2H2U4"/>
<dbReference type="RefSeq" id="WP_095114468.1">
    <property type="nucleotide sequence ID" value="NZ_CP014227.1"/>
</dbReference>
<organism evidence="2 3">
    <name type="scientific">Capnocytophaga haemolytica</name>
    <dbReference type="NCBI Taxonomy" id="45243"/>
    <lineage>
        <taxon>Bacteria</taxon>
        <taxon>Pseudomonadati</taxon>
        <taxon>Bacteroidota</taxon>
        <taxon>Flavobacteriia</taxon>
        <taxon>Flavobacteriales</taxon>
        <taxon>Flavobacteriaceae</taxon>
        <taxon>Capnocytophaga</taxon>
    </lineage>
</organism>
<gene>
    <name evidence="2" type="ORF">SAMEA44541418_02401</name>
</gene>
<sequence>MDAQSIIAYVLVAIAALYLIKILFFKKKSKKGCGGGPDCKCGG</sequence>
<evidence type="ECO:0000313" key="2">
    <source>
        <dbReference type="EMBL" id="SNV16839.1"/>
    </source>
</evidence>